<evidence type="ECO:0000256" key="7">
    <source>
        <dbReference type="SAM" id="Phobius"/>
    </source>
</evidence>
<keyword evidence="2" id="KW-0813">Transport</keyword>
<feature type="transmembrane region" description="Helical" evidence="7">
    <location>
        <begin position="159"/>
        <end position="180"/>
    </location>
</feature>
<feature type="transmembrane region" description="Helical" evidence="7">
    <location>
        <begin position="251"/>
        <end position="275"/>
    </location>
</feature>
<dbReference type="PROSITE" id="PS00217">
    <property type="entry name" value="SUGAR_TRANSPORT_2"/>
    <property type="match status" value="1"/>
</dbReference>
<dbReference type="SUPFAM" id="SSF103473">
    <property type="entry name" value="MFS general substrate transporter"/>
    <property type="match status" value="1"/>
</dbReference>
<feature type="transmembrane region" description="Helical" evidence="7">
    <location>
        <begin position="554"/>
        <end position="572"/>
    </location>
</feature>
<feature type="transmembrane region" description="Helical" evidence="7">
    <location>
        <begin position="60"/>
        <end position="81"/>
    </location>
</feature>
<feature type="transmembrane region" description="Helical" evidence="7">
    <location>
        <begin position="530"/>
        <end position="548"/>
    </location>
</feature>
<comment type="subcellular location">
    <subcellularLocation>
        <location evidence="1">Cell membrane</location>
        <topology evidence="1">Multi-pass membrane protein</topology>
    </subcellularLocation>
</comment>
<sequence>MASTYDGLPKHHEATRSEKLIITASSLGTVFEWYDFYLYGLLTAIIAAQFLTGLNPTTSFIMALLIFASGFIVRPFGAIVFGRIGDLFGRRYTFIITLLVMGLSTFLVGCLPTYKSVGVAAPIMLVVLRMFQGLALGGEYGGAATYVAEHAPHNRRGFYTSWIQITATAGLAMALLIVIGVRSPITGVGEEAFKDWGWRIPYLVSGLFLIVGLWLRLKLHESPVFQKMKAEGTGSKSPIKEAFGQWKNLKIVFIAFFGAIAGQAVVWYCGQLYALFFLEKMLKIDGLTANTLIIVALLMAAPFFLFFGWLSDRIGRKPIILSGCALAALTLFPVFHMLTDAANPALARAQAAAPVTVTANPTECSSQFDPVGANKFDKTSCDIVKNALAKAGVNYTNVAAAPGTVATVAVGDKNFTAPDPSRLSGEEKKAAIAAFTAQLIGAPATPAKAAEGDKPAVAAQPAVEGELARVGYPGKANPAEINKPLVVALLFYLVLLVTMVYGPIAAMLVELFPSRIRYSSMSLPYHIGNGWLGGLLPAIGFAMVAATGDIYYGLWYPVIVAAGTVVLGLIFLPETFRRNIDA</sequence>
<dbReference type="GO" id="GO:0005886">
    <property type="term" value="C:plasma membrane"/>
    <property type="evidence" value="ECO:0007669"/>
    <property type="project" value="UniProtKB-SubCell"/>
</dbReference>
<evidence type="ECO:0000259" key="8">
    <source>
        <dbReference type="PROSITE" id="PS50850"/>
    </source>
</evidence>
<feature type="transmembrane region" description="Helical" evidence="7">
    <location>
        <begin position="93"/>
        <end position="114"/>
    </location>
</feature>
<dbReference type="PATRIC" id="fig|56193.3.peg.2847"/>
<evidence type="ECO:0000256" key="6">
    <source>
        <dbReference type="ARBA" id="ARBA00023136"/>
    </source>
</evidence>
<evidence type="ECO:0000256" key="3">
    <source>
        <dbReference type="ARBA" id="ARBA00022475"/>
    </source>
</evidence>
<dbReference type="AlphaFoldDB" id="A0A0M3ANN7"/>
<dbReference type="InterPro" id="IPR036259">
    <property type="entry name" value="MFS_trans_sf"/>
</dbReference>
<dbReference type="InterPro" id="IPR020846">
    <property type="entry name" value="MFS_dom"/>
</dbReference>
<evidence type="ECO:0000256" key="2">
    <source>
        <dbReference type="ARBA" id="ARBA00022448"/>
    </source>
</evidence>
<dbReference type="Proteomes" id="UP000033874">
    <property type="component" value="Unassembled WGS sequence"/>
</dbReference>
<evidence type="ECO:0000313" key="10">
    <source>
        <dbReference type="Proteomes" id="UP000033874"/>
    </source>
</evidence>
<proteinExistence type="predicted"/>
<dbReference type="PROSITE" id="PS50850">
    <property type="entry name" value="MFS"/>
    <property type="match status" value="1"/>
</dbReference>
<feature type="domain" description="Major facilitator superfamily (MFS) profile" evidence="8">
    <location>
        <begin position="21"/>
        <end position="580"/>
    </location>
</feature>
<keyword evidence="4 7" id="KW-0812">Transmembrane</keyword>
<evidence type="ECO:0000313" key="9">
    <source>
        <dbReference type="EMBL" id="KKW91455.1"/>
    </source>
</evidence>
<dbReference type="Gene3D" id="1.20.1250.20">
    <property type="entry name" value="MFS general substrate transporter like domains"/>
    <property type="match status" value="2"/>
</dbReference>
<dbReference type="EMBL" id="LBIC01000006">
    <property type="protein sequence ID" value="KKW91455.1"/>
    <property type="molecule type" value="Genomic_DNA"/>
</dbReference>
<dbReference type="PANTHER" id="PTHR43045:SF7">
    <property type="entry name" value="MAJOR FACILITATOR SUPERFAMILY TRANSPORTER"/>
    <property type="match status" value="1"/>
</dbReference>
<dbReference type="RefSeq" id="WP_046764184.1">
    <property type="nucleotide sequence ID" value="NZ_LBIC01000006.1"/>
</dbReference>
<feature type="transmembrane region" description="Helical" evidence="7">
    <location>
        <begin position="319"/>
        <end position="338"/>
    </location>
</feature>
<dbReference type="InterPro" id="IPR005828">
    <property type="entry name" value="MFS_sugar_transport-like"/>
</dbReference>
<gene>
    <name evidence="9" type="ORF">YP76_13655</name>
</gene>
<comment type="caution">
    <text evidence="9">The sequence shown here is derived from an EMBL/GenBank/DDBJ whole genome shotgun (WGS) entry which is preliminary data.</text>
</comment>
<dbReference type="GO" id="GO:0022857">
    <property type="term" value="F:transmembrane transporter activity"/>
    <property type="evidence" value="ECO:0007669"/>
    <property type="project" value="InterPro"/>
</dbReference>
<evidence type="ECO:0000256" key="4">
    <source>
        <dbReference type="ARBA" id="ARBA00022692"/>
    </source>
</evidence>
<reference evidence="9 10" key="1">
    <citation type="submission" date="2015-04" db="EMBL/GenBank/DDBJ databases">
        <title>Genome sequence of aromatic hydrocarbons-degrading Sphingobium chungbukense DJ77.</title>
        <authorList>
            <person name="Kim Y.-C."/>
            <person name="Chae J.-C."/>
        </authorList>
    </citation>
    <scope>NUCLEOTIDE SEQUENCE [LARGE SCALE GENOMIC DNA]</scope>
    <source>
        <strain evidence="9 10">DJ77</strain>
    </source>
</reference>
<keyword evidence="6 7" id="KW-0472">Membrane</keyword>
<dbReference type="STRING" id="56193.YP76_13655"/>
<feature type="transmembrane region" description="Helical" evidence="7">
    <location>
        <begin position="485"/>
        <end position="509"/>
    </location>
</feature>
<keyword evidence="3" id="KW-1003">Cell membrane</keyword>
<protein>
    <submittedName>
        <fullName evidence="9">Major facilitator transporter</fullName>
    </submittedName>
</protein>
<feature type="transmembrane region" description="Helical" evidence="7">
    <location>
        <begin position="200"/>
        <end position="219"/>
    </location>
</feature>
<evidence type="ECO:0000256" key="1">
    <source>
        <dbReference type="ARBA" id="ARBA00004651"/>
    </source>
</evidence>
<dbReference type="Pfam" id="PF00083">
    <property type="entry name" value="Sugar_tr"/>
    <property type="match status" value="3"/>
</dbReference>
<name>A0A0M3ANN7_9SPHN</name>
<dbReference type="FunFam" id="1.20.1250.20:FF:000001">
    <property type="entry name" value="Dicarboxylate MFS transporter"/>
    <property type="match status" value="1"/>
</dbReference>
<organism evidence="9 10">
    <name type="scientific">Sphingobium chungbukense</name>
    <dbReference type="NCBI Taxonomy" id="56193"/>
    <lineage>
        <taxon>Bacteria</taxon>
        <taxon>Pseudomonadati</taxon>
        <taxon>Pseudomonadota</taxon>
        <taxon>Alphaproteobacteria</taxon>
        <taxon>Sphingomonadales</taxon>
        <taxon>Sphingomonadaceae</taxon>
        <taxon>Sphingobium</taxon>
    </lineage>
</organism>
<evidence type="ECO:0000256" key="5">
    <source>
        <dbReference type="ARBA" id="ARBA00022989"/>
    </source>
</evidence>
<feature type="transmembrane region" description="Helical" evidence="7">
    <location>
        <begin position="120"/>
        <end position="138"/>
    </location>
</feature>
<feature type="transmembrane region" description="Helical" evidence="7">
    <location>
        <begin position="287"/>
        <end position="307"/>
    </location>
</feature>
<keyword evidence="5 7" id="KW-1133">Transmembrane helix</keyword>
<dbReference type="PANTHER" id="PTHR43045">
    <property type="entry name" value="SHIKIMATE TRANSPORTER"/>
    <property type="match status" value="1"/>
</dbReference>
<keyword evidence="10" id="KW-1185">Reference proteome</keyword>
<dbReference type="InterPro" id="IPR005829">
    <property type="entry name" value="Sugar_transporter_CS"/>
</dbReference>
<accession>A0A0M3ANN7</accession>
<feature type="transmembrane region" description="Helical" evidence="7">
    <location>
        <begin position="36"/>
        <end position="54"/>
    </location>
</feature>